<feature type="transmembrane region" description="Helical" evidence="7">
    <location>
        <begin position="295"/>
        <end position="313"/>
    </location>
</feature>
<evidence type="ECO:0000313" key="8">
    <source>
        <dbReference type="EMBL" id="MBT9289956.1"/>
    </source>
</evidence>
<feature type="transmembrane region" description="Helical" evidence="7">
    <location>
        <begin position="325"/>
        <end position="345"/>
    </location>
</feature>
<accession>A0A947GD68</accession>
<dbReference type="InterPro" id="IPR018383">
    <property type="entry name" value="UPF0324_pro"/>
</dbReference>
<dbReference type="Proteomes" id="UP000766595">
    <property type="component" value="Unassembled WGS sequence"/>
</dbReference>
<feature type="transmembrane region" description="Helical" evidence="7">
    <location>
        <begin position="109"/>
        <end position="129"/>
    </location>
</feature>
<comment type="caution">
    <text evidence="8">The sequence shown here is derived from an EMBL/GenBank/DDBJ whole genome shotgun (WGS) entry which is preliminary data.</text>
</comment>
<dbReference type="GO" id="GO:0005886">
    <property type="term" value="C:plasma membrane"/>
    <property type="evidence" value="ECO:0007669"/>
    <property type="project" value="UniProtKB-SubCell"/>
</dbReference>
<gene>
    <name evidence="8" type="ORF">KL771_10840</name>
</gene>
<evidence type="ECO:0000313" key="9">
    <source>
        <dbReference type="Proteomes" id="UP000766595"/>
    </source>
</evidence>
<keyword evidence="4 7" id="KW-0812">Transmembrane</keyword>
<dbReference type="PANTHER" id="PTHR30106:SF2">
    <property type="entry name" value="UPF0324 INNER MEMBRANE PROTEIN YEIH"/>
    <property type="match status" value="1"/>
</dbReference>
<feature type="transmembrane region" description="Helical" evidence="7">
    <location>
        <begin position="78"/>
        <end position="97"/>
    </location>
</feature>
<evidence type="ECO:0000256" key="5">
    <source>
        <dbReference type="ARBA" id="ARBA00022989"/>
    </source>
</evidence>
<feature type="transmembrane region" description="Helical" evidence="7">
    <location>
        <begin position="234"/>
        <end position="256"/>
    </location>
</feature>
<dbReference type="Pfam" id="PF03601">
    <property type="entry name" value="Cons_hypoth698"/>
    <property type="match status" value="1"/>
</dbReference>
<evidence type="ECO:0000256" key="4">
    <source>
        <dbReference type="ARBA" id="ARBA00022692"/>
    </source>
</evidence>
<protein>
    <submittedName>
        <fullName evidence="8">Sulfate exporter family transporter</fullName>
    </submittedName>
</protein>
<feature type="transmembrane region" description="Helical" evidence="7">
    <location>
        <begin position="169"/>
        <end position="195"/>
    </location>
</feature>
<feature type="transmembrane region" description="Helical" evidence="7">
    <location>
        <begin position="268"/>
        <end position="289"/>
    </location>
</feature>
<dbReference type="PANTHER" id="PTHR30106">
    <property type="entry name" value="INNER MEMBRANE PROTEIN YEIH-RELATED"/>
    <property type="match status" value="1"/>
</dbReference>
<keyword evidence="6 7" id="KW-0472">Membrane</keyword>
<keyword evidence="3" id="KW-1003">Cell membrane</keyword>
<evidence type="ECO:0000256" key="6">
    <source>
        <dbReference type="ARBA" id="ARBA00023136"/>
    </source>
</evidence>
<keyword evidence="5 7" id="KW-1133">Transmembrane helix</keyword>
<feature type="transmembrane region" description="Helical" evidence="7">
    <location>
        <begin position="21"/>
        <end position="44"/>
    </location>
</feature>
<evidence type="ECO:0000256" key="2">
    <source>
        <dbReference type="ARBA" id="ARBA00007977"/>
    </source>
</evidence>
<name>A0A947GD68_9HYPH</name>
<proteinExistence type="inferred from homology"/>
<evidence type="ECO:0000256" key="3">
    <source>
        <dbReference type="ARBA" id="ARBA00022475"/>
    </source>
</evidence>
<dbReference type="EMBL" id="JAHHZF010000005">
    <property type="protein sequence ID" value="MBT9289956.1"/>
    <property type="molecule type" value="Genomic_DNA"/>
</dbReference>
<reference evidence="8 9" key="1">
    <citation type="submission" date="2021-06" db="EMBL/GenBank/DDBJ databases">
        <authorList>
            <person name="Grouzdev D.S."/>
            <person name="Koziaeva V."/>
        </authorList>
    </citation>
    <scope>NUCLEOTIDE SEQUENCE [LARGE SCALE GENOMIC DNA]</scope>
    <source>
        <strain evidence="8 9">22</strain>
    </source>
</reference>
<dbReference type="AlphaFoldDB" id="A0A947GD68"/>
<keyword evidence="9" id="KW-1185">Reference proteome</keyword>
<sequence>MEGVFWQAPPPKGWLARLPKAALLVAVYPGVLTAGTIALAATWLSVHYNAPVMLFALLIGMAFHFLHEEGRCRSGIEFSSRTILRLGVALLGVRVTFGQISGLGLQPVLTVMLGVASTIGIGVLIARLLGLKPWFGLLSGGSVAICGASAALAVASVLPDRVRDDRDTILTVVTVTALSTIAMVVYPAIVAAVGFNNTEAGVFLGGTIHDVAQVVGAGYMVSPETGDVATYVKLLRVAMLLPVVAAIGLVVARIGAVGGKPGRAVPGFLLGFAALMAANSFGLVPPFVAALLTEISRWCLVVAIAALGMKTSFKTLFAVGWRPIALMVAETVWIALLVFVSVAFFS</sequence>
<comment type="subcellular location">
    <subcellularLocation>
        <location evidence="1">Cell membrane</location>
        <topology evidence="1">Multi-pass membrane protein</topology>
    </subcellularLocation>
</comment>
<evidence type="ECO:0000256" key="7">
    <source>
        <dbReference type="SAM" id="Phobius"/>
    </source>
</evidence>
<organism evidence="8 9">
    <name type="scientific">Prosthecodimorpha staleyi</name>
    <dbReference type="NCBI Taxonomy" id="2840188"/>
    <lineage>
        <taxon>Bacteria</taxon>
        <taxon>Pseudomonadati</taxon>
        <taxon>Pseudomonadota</taxon>
        <taxon>Alphaproteobacteria</taxon>
        <taxon>Hyphomicrobiales</taxon>
        <taxon>Ancalomicrobiaceae</taxon>
        <taxon>Prosthecodimorpha</taxon>
    </lineage>
</organism>
<evidence type="ECO:0000256" key="1">
    <source>
        <dbReference type="ARBA" id="ARBA00004651"/>
    </source>
</evidence>
<feature type="transmembrane region" description="Helical" evidence="7">
    <location>
        <begin position="136"/>
        <end position="157"/>
    </location>
</feature>
<comment type="similarity">
    <text evidence="2">Belongs to the UPF0324 family.</text>
</comment>
<feature type="transmembrane region" description="Helical" evidence="7">
    <location>
        <begin position="50"/>
        <end position="66"/>
    </location>
</feature>